<reference evidence="10 11" key="1">
    <citation type="submission" date="2019-02" db="EMBL/GenBank/DDBJ databases">
        <title>Investigation of anaerobic lignin degradation for improved lignocellulosic biofuels.</title>
        <authorList>
            <person name="Deangelis K."/>
        </authorList>
    </citation>
    <scope>NUCLEOTIDE SEQUENCE [LARGE SCALE GENOMIC DNA]</scope>
    <source>
        <strain evidence="10 11">159R</strain>
    </source>
</reference>
<keyword evidence="4" id="KW-0762">Sugar transport</keyword>
<evidence type="ECO:0000256" key="2">
    <source>
        <dbReference type="ARBA" id="ARBA00022448"/>
    </source>
</evidence>
<feature type="transmembrane region" description="Helical" evidence="9">
    <location>
        <begin position="247"/>
        <end position="268"/>
    </location>
</feature>
<feature type="transmembrane region" description="Helical" evidence="9">
    <location>
        <begin position="194"/>
        <end position="211"/>
    </location>
</feature>
<accession>A0A4R1NBA4</accession>
<dbReference type="EMBL" id="SJOI01000001">
    <property type="protein sequence ID" value="TCL04592.1"/>
    <property type="molecule type" value="Genomic_DNA"/>
</dbReference>
<dbReference type="InterPro" id="IPR004684">
    <property type="entry name" value="2keto-3dGluconate_permease"/>
</dbReference>
<keyword evidence="2" id="KW-0813">Transport</keyword>
<dbReference type="GO" id="GO:0015649">
    <property type="term" value="F:2-keto-3-deoxygluconate:proton symporter activity"/>
    <property type="evidence" value="ECO:0007669"/>
    <property type="project" value="InterPro"/>
</dbReference>
<proteinExistence type="inferred from homology"/>
<organism evidence="10 11">
    <name type="scientific">Sodalis ligni</name>
    <dbReference type="NCBI Taxonomy" id="2697027"/>
    <lineage>
        <taxon>Bacteria</taxon>
        <taxon>Pseudomonadati</taxon>
        <taxon>Pseudomonadota</taxon>
        <taxon>Gammaproteobacteria</taxon>
        <taxon>Enterobacterales</taxon>
        <taxon>Bruguierivoracaceae</taxon>
        <taxon>Sodalis</taxon>
    </lineage>
</organism>
<feature type="transmembrane region" description="Helical" evidence="9">
    <location>
        <begin position="136"/>
        <end position="155"/>
    </location>
</feature>
<dbReference type="AlphaFoldDB" id="A0A4R1NBA4"/>
<keyword evidence="7 9" id="KW-1133">Transmembrane helix</keyword>
<dbReference type="OrthoDB" id="3185611at2"/>
<name>A0A4R1NBA4_9GAMM</name>
<protein>
    <submittedName>
        <fullName evidence="10">2-keto-3-deoxygluconate permease</fullName>
    </submittedName>
</protein>
<evidence type="ECO:0000256" key="3">
    <source>
        <dbReference type="ARBA" id="ARBA00022475"/>
    </source>
</evidence>
<evidence type="ECO:0000256" key="7">
    <source>
        <dbReference type="ARBA" id="ARBA00022989"/>
    </source>
</evidence>
<evidence type="ECO:0000256" key="5">
    <source>
        <dbReference type="ARBA" id="ARBA00022692"/>
    </source>
</evidence>
<feature type="transmembrane region" description="Helical" evidence="9">
    <location>
        <begin position="217"/>
        <end position="235"/>
    </location>
</feature>
<evidence type="ECO:0000256" key="4">
    <source>
        <dbReference type="ARBA" id="ARBA00022597"/>
    </source>
</evidence>
<keyword evidence="3" id="KW-1003">Cell membrane</keyword>
<evidence type="ECO:0000256" key="8">
    <source>
        <dbReference type="ARBA" id="ARBA00023136"/>
    </source>
</evidence>
<dbReference type="GO" id="GO:0016020">
    <property type="term" value="C:membrane"/>
    <property type="evidence" value="ECO:0007669"/>
    <property type="project" value="InterPro"/>
</dbReference>
<keyword evidence="11" id="KW-1185">Reference proteome</keyword>
<dbReference type="RefSeq" id="WP_132923369.1">
    <property type="nucleotide sequence ID" value="NZ_CP075169.1"/>
</dbReference>
<gene>
    <name evidence="10" type="ORF">EZJ58_2721</name>
</gene>
<evidence type="ECO:0000313" key="11">
    <source>
        <dbReference type="Proteomes" id="UP000294555"/>
    </source>
</evidence>
<evidence type="ECO:0000256" key="9">
    <source>
        <dbReference type="SAM" id="Phobius"/>
    </source>
</evidence>
<keyword evidence="8 9" id="KW-0472">Membrane</keyword>
<comment type="caution">
    <text evidence="10">The sequence shown here is derived from an EMBL/GenBank/DDBJ whole genome shotgun (WGS) entry which is preliminary data.</text>
</comment>
<evidence type="ECO:0000256" key="6">
    <source>
        <dbReference type="ARBA" id="ARBA00022847"/>
    </source>
</evidence>
<feature type="transmembrane region" description="Helical" evidence="9">
    <location>
        <begin position="104"/>
        <end position="124"/>
    </location>
</feature>
<sequence>MKIKATIERMPGGMMLVPLILAALLNTFAPQSLEIGGFTSALFKHGALPLIGAFLLCMGAGISFKAAPRALLQGTTITVTKVLVGVVLGFGIEHLFGTGGIYGLSSLTVIVAMANANGGLYAALVGEYGTERDLGAISILSLGDGPLFTMIALGAAGMANIPFMALVAVLVPIVVGMILGNLDHQMRDFLTRGGPILIPLFAFALGAGINLDMLVKGGVAGVVLGILVTVLGGFFNIRVDRLVGGSGIAGAAASSTAGNAVATPLAIAQADPSMASAAAAAAPLIAASVITTAILTPLLCAWVAKRNAASVLRENKA</sequence>
<keyword evidence="6" id="KW-0769">Symport</keyword>
<feature type="transmembrane region" description="Helical" evidence="9">
    <location>
        <begin position="71"/>
        <end position="92"/>
    </location>
</feature>
<feature type="transmembrane region" description="Helical" evidence="9">
    <location>
        <begin position="161"/>
        <end position="182"/>
    </location>
</feature>
<dbReference type="Pfam" id="PF03812">
    <property type="entry name" value="KdgT"/>
    <property type="match status" value="1"/>
</dbReference>
<evidence type="ECO:0000313" key="10">
    <source>
        <dbReference type="EMBL" id="TCL04592.1"/>
    </source>
</evidence>
<feature type="transmembrane region" description="Helical" evidence="9">
    <location>
        <begin position="46"/>
        <end position="64"/>
    </location>
</feature>
<keyword evidence="5 9" id="KW-0812">Transmembrane</keyword>
<dbReference type="Proteomes" id="UP000294555">
    <property type="component" value="Unassembled WGS sequence"/>
</dbReference>
<feature type="transmembrane region" description="Helical" evidence="9">
    <location>
        <begin position="280"/>
        <end position="304"/>
    </location>
</feature>
<evidence type="ECO:0000256" key="1">
    <source>
        <dbReference type="ARBA" id="ARBA00006430"/>
    </source>
</evidence>
<comment type="similarity">
    <text evidence="1">Belongs to the KdgT transporter family.</text>
</comment>